<evidence type="ECO:0000256" key="2">
    <source>
        <dbReference type="ARBA" id="ARBA00007236"/>
    </source>
</evidence>
<evidence type="ECO:0000256" key="1">
    <source>
        <dbReference type="ARBA" id="ARBA00004613"/>
    </source>
</evidence>
<protein>
    <submittedName>
        <fullName evidence="6">Uncharacterized protein</fullName>
    </submittedName>
</protein>
<evidence type="ECO:0000256" key="4">
    <source>
        <dbReference type="ARBA" id="ARBA00022729"/>
    </source>
</evidence>
<evidence type="ECO:0000313" key="7">
    <source>
        <dbReference type="Proteomes" id="UP001152747"/>
    </source>
</evidence>
<dbReference type="InterPro" id="IPR010345">
    <property type="entry name" value="IL-17_fam"/>
</dbReference>
<evidence type="ECO:0000256" key="3">
    <source>
        <dbReference type="ARBA" id="ARBA00022525"/>
    </source>
</evidence>
<dbReference type="GO" id="GO:0005576">
    <property type="term" value="C:extracellular region"/>
    <property type="evidence" value="ECO:0007669"/>
    <property type="project" value="UniProtKB-SubCell"/>
</dbReference>
<dbReference type="GO" id="GO:0005125">
    <property type="term" value="F:cytokine activity"/>
    <property type="evidence" value="ECO:0007669"/>
    <property type="project" value="InterPro"/>
</dbReference>
<comment type="similarity">
    <text evidence="2">Belongs to the IL-17 family.</text>
</comment>
<comment type="caution">
    <text evidence="6">The sequence shown here is derived from an EMBL/GenBank/DDBJ whole genome shotgun (WGS) entry which is preliminary data.</text>
</comment>
<reference evidence="6" key="1">
    <citation type="submission" date="2022-11" db="EMBL/GenBank/DDBJ databases">
        <authorList>
            <person name="Kikuchi T."/>
        </authorList>
    </citation>
    <scope>NUCLEOTIDE SEQUENCE</scope>
    <source>
        <strain evidence="6">PS1010</strain>
    </source>
</reference>
<dbReference type="OrthoDB" id="6038945at2759"/>
<feature type="chain" id="PRO_5040189313" evidence="5">
    <location>
        <begin position="21"/>
        <end position="184"/>
    </location>
</feature>
<dbReference type="AlphaFoldDB" id="A0A9P1N9R8"/>
<dbReference type="EMBL" id="CANHGI010000005">
    <property type="protein sequence ID" value="CAI5453027.1"/>
    <property type="molecule type" value="Genomic_DNA"/>
</dbReference>
<proteinExistence type="inferred from homology"/>
<feature type="signal peptide" evidence="5">
    <location>
        <begin position="1"/>
        <end position="20"/>
    </location>
</feature>
<comment type="subcellular location">
    <subcellularLocation>
        <location evidence="1">Secreted</location>
    </subcellularLocation>
</comment>
<keyword evidence="7" id="KW-1185">Reference proteome</keyword>
<evidence type="ECO:0000256" key="5">
    <source>
        <dbReference type="SAM" id="SignalP"/>
    </source>
</evidence>
<organism evidence="6 7">
    <name type="scientific">Caenorhabditis angaria</name>
    <dbReference type="NCBI Taxonomy" id="860376"/>
    <lineage>
        <taxon>Eukaryota</taxon>
        <taxon>Metazoa</taxon>
        <taxon>Ecdysozoa</taxon>
        <taxon>Nematoda</taxon>
        <taxon>Chromadorea</taxon>
        <taxon>Rhabditida</taxon>
        <taxon>Rhabditina</taxon>
        <taxon>Rhabditomorpha</taxon>
        <taxon>Rhabditoidea</taxon>
        <taxon>Rhabditidae</taxon>
        <taxon>Peloderinae</taxon>
        <taxon>Caenorhabditis</taxon>
    </lineage>
</organism>
<dbReference type="Pfam" id="PF06083">
    <property type="entry name" value="IL17"/>
    <property type="match status" value="1"/>
</dbReference>
<dbReference type="InterPro" id="IPR029034">
    <property type="entry name" value="Cystine-knot_cytokine"/>
</dbReference>
<dbReference type="Proteomes" id="UP001152747">
    <property type="component" value="Unassembled WGS sequence"/>
</dbReference>
<gene>
    <name evidence="6" type="ORF">CAMP_LOCUS15664</name>
</gene>
<keyword evidence="4 5" id="KW-0732">Signal</keyword>
<keyword evidence="3" id="KW-0964">Secreted</keyword>
<accession>A0A9P1N9R8</accession>
<dbReference type="Gene3D" id="2.10.90.10">
    <property type="entry name" value="Cystine-knot cytokines"/>
    <property type="match status" value="1"/>
</dbReference>
<dbReference type="SUPFAM" id="SSF57501">
    <property type="entry name" value="Cystine-knot cytokines"/>
    <property type="match status" value="1"/>
</dbReference>
<evidence type="ECO:0000313" key="6">
    <source>
        <dbReference type="EMBL" id="CAI5453027.1"/>
    </source>
</evidence>
<sequence length="184" mass="21241">MQQILQALVILSIFLEPVFGKRHHVFSSNSKNDDCMEPPDLHDLLADWLQISLQSSHENIDEQIIDNSPSFPNSKNPPEICEKSPKLGETLMERALCPWESRVNFEETREPKILVESVCLCRTSRGTIGAFCMPILRNHPVLRRVSCDSKTKYWKYSRSWQMIVVGCHSVLPRTRKMTRLVFSV</sequence>
<name>A0A9P1N9R8_9PELO</name>